<protein>
    <submittedName>
        <fullName evidence="1">Uncharacterized protein</fullName>
    </submittedName>
</protein>
<name>A0A0A9FIC3_ARUDO</name>
<reference evidence="1" key="1">
    <citation type="submission" date="2014-09" db="EMBL/GenBank/DDBJ databases">
        <authorList>
            <person name="Magalhaes I.L.F."/>
            <person name="Oliveira U."/>
            <person name="Santos F.R."/>
            <person name="Vidigal T.H.D.A."/>
            <person name="Brescovit A.D."/>
            <person name="Santos A.J."/>
        </authorList>
    </citation>
    <scope>NUCLEOTIDE SEQUENCE</scope>
    <source>
        <tissue evidence="1">Shoot tissue taken approximately 20 cm above the soil surface</tissue>
    </source>
</reference>
<accession>A0A0A9FIC3</accession>
<reference evidence="1" key="2">
    <citation type="journal article" date="2015" name="Data Brief">
        <title>Shoot transcriptome of the giant reed, Arundo donax.</title>
        <authorList>
            <person name="Barrero R.A."/>
            <person name="Guerrero F.D."/>
            <person name="Moolhuijzen P."/>
            <person name="Goolsby J.A."/>
            <person name="Tidwell J."/>
            <person name="Bellgard S.E."/>
            <person name="Bellgard M.I."/>
        </authorList>
    </citation>
    <scope>NUCLEOTIDE SEQUENCE</scope>
    <source>
        <tissue evidence="1">Shoot tissue taken approximately 20 cm above the soil surface</tissue>
    </source>
</reference>
<dbReference type="AlphaFoldDB" id="A0A0A9FIC3"/>
<sequence>MSCMIVYDSQSPLSSISFRHGRPLTPESATISVKAQTIFSRIGAAPFSKWMVVMSEPSTTRYLRFWNSSSLRASLVSMYDLCHSLRQRKLTSSPRIRMALSIKEVPHRVILAS</sequence>
<evidence type="ECO:0000313" key="1">
    <source>
        <dbReference type="EMBL" id="JAE10979.1"/>
    </source>
</evidence>
<proteinExistence type="predicted"/>
<dbReference type="EMBL" id="GBRH01186917">
    <property type="protein sequence ID" value="JAE10979.1"/>
    <property type="molecule type" value="Transcribed_RNA"/>
</dbReference>
<organism evidence="1">
    <name type="scientific">Arundo donax</name>
    <name type="common">Giant reed</name>
    <name type="synonym">Donax arundinaceus</name>
    <dbReference type="NCBI Taxonomy" id="35708"/>
    <lineage>
        <taxon>Eukaryota</taxon>
        <taxon>Viridiplantae</taxon>
        <taxon>Streptophyta</taxon>
        <taxon>Embryophyta</taxon>
        <taxon>Tracheophyta</taxon>
        <taxon>Spermatophyta</taxon>
        <taxon>Magnoliopsida</taxon>
        <taxon>Liliopsida</taxon>
        <taxon>Poales</taxon>
        <taxon>Poaceae</taxon>
        <taxon>PACMAD clade</taxon>
        <taxon>Arundinoideae</taxon>
        <taxon>Arundineae</taxon>
        <taxon>Arundo</taxon>
    </lineage>
</organism>